<dbReference type="AlphaFoldDB" id="A0A0K6G3V9"/>
<dbReference type="Pfam" id="PF18758">
    <property type="entry name" value="KDZ"/>
    <property type="match status" value="1"/>
</dbReference>
<dbReference type="PANTHER" id="PTHR33096">
    <property type="entry name" value="CXC2 DOMAIN-CONTAINING PROTEIN"/>
    <property type="match status" value="1"/>
</dbReference>
<proteinExistence type="predicted"/>
<sequence length="852" mass="97089">MRLTKSKLMKLSERDRARDALLTKDKLSRQQQASLSMLQQQINAAELGDVAEEAMYDSVDNNWVDINEETERNGEATQESEVIEELGVRTGNTEWANRLSAEDHTWKRQIEDLCDAFLEYCSARNDSSQKNHEGAPATQEQTISLQCISLKEETENTFSIDSDSCVQSLVLHGYLSSTPIRPTVAFSLDVLELADTLQRRSPSTSIQGIAETLCDLRNVPYKRYHRVQLSSALDVYRMICREAKNRLDVILSHASHGRSLKNCCTPCTYKLRDEPRLKYAMMVTGDGNNSLKRCSRAAMVDKRQYKSEYYITRPEVDAFKNEVKSSQKSQEDSDSSECEHRWKNASADKRTNKLSKNFFEETGIFTSTCRHSIVLTICDMVRTGEQAKYGLATIDRLLSTFGPRLLMGYDIGCAFKKTVKRSPMLGTKATEMEFDMCVEDHPHNRTGAGLTDFENNEHLYSCSNLIASATRLASPYHRHQRIHLFIETWNNNMYEGLGRLLRTKYINALKVIDSANNLLEQSSNTAKDYQDFFAEEKKYLVSAKHERPEDAFMINYVELLELMFSKHPQWKEAQQLRKLRNFHACIDTLEQLVVQRIVEMSRMGLARTGVKLRQHIQKLLTSRSTAVKSALTRYNQAASELDIDPAPPQYTWEQISKASILSDSHILRGSRRGVLTQGWAQSENRRCVEQYHRLLRAQEEIQRLNIEVRRLSTAIADEGTRLAQLMNGGELRKAGDQWLLQHYAKRRLEVNANLLNELHSIRKLPGYTGWHTTGIHIGQPSAATGSDIEMEPASPINPADRAKPTNRDAHGVPETRGSSASIEDEFDDLEVGDDIIDQFDKWQIVLDNAENP</sequence>
<protein>
    <submittedName>
        <fullName evidence="2">Uncharacterized protein</fullName>
    </submittedName>
</protein>
<accession>A0A0K6G3V9</accession>
<evidence type="ECO:0000313" key="2">
    <source>
        <dbReference type="EMBL" id="CUA73043.1"/>
    </source>
</evidence>
<evidence type="ECO:0000256" key="1">
    <source>
        <dbReference type="SAM" id="MobiDB-lite"/>
    </source>
</evidence>
<dbReference type="InterPro" id="IPR040521">
    <property type="entry name" value="KDZ"/>
</dbReference>
<feature type="compositionally biased region" description="Basic and acidic residues" evidence="1">
    <location>
        <begin position="800"/>
        <end position="813"/>
    </location>
</feature>
<reference evidence="2 3" key="1">
    <citation type="submission" date="2015-07" db="EMBL/GenBank/DDBJ databases">
        <authorList>
            <person name="Noorani M."/>
        </authorList>
    </citation>
    <scope>NUCLEOTIDE SEQUENCE [LARGE SCALE GENOMIC DNA]</scope>
    <source>
        <strain evidence="2">BBA 69670</strain>
    </source>
</reference>
<feature type="region of interest" description="Disordered" evidence="1">
    <location>
        <begin position="321"/>
        <end position="344"/>
    </location>
</feature>
<dbReference type="PANTHER" id="PTHR33096:SF1">
    <property type="entry name" value="CXC1-LIKE CYSTEINE CLUSTER ASSOCIATED WITH KDZ TRANSPOSASES DOMAIN-CONTAINING PROTEIN"/>
    <property type="match status" value="1"/>
</dbReference>
<evidence type="ECO:0000313" key="3">
    <source>
        <dbReference type="Proteomes" id="UP000044841"/>
    </source>
</evidence>
<keyword evidence="3" id="KW-1185">Reference proteome</keyword>
<organism evidence="2 3">
    <name type="scientific">Rhizoctonia solani</name>
    <dbReference type="NCBI Taxonomy" id="456999"/>
    <lineage>
        <taxon>Eukaryota</taxon>
        <taxon>Fungi</taxon>
        <taxon>Dikarya</taxon>
        <taxon>Basidiomycota</taxon>
        <taxon>Agaricomycotina</taxon>
        <taxon>Agaricomycetes</taxon>
        <taxon>Cantharellales</taxon>
        <taxon>Ceratobasidiaceae</taxon>
        <taxon>Rhizoctonia</taxon>
    </lineage>
</organism>
<dbReference type="EMBL" id="CYGV01001340">
    <property type="protein sequence ID" value="CUA73043.1"/>
    <property type="molecule type" value="Genomic_DNA"/>
</dbReference>
<gene>
    <name evidence="2" type="ORF">RSOLAG22IIIB_10487</name>
</gene>
<feature type="region of interest" description="Disordered" evidence="1">
    <location>
        <begin position="778"/>
        <end position="824"/>
    </location>
</feature>
<name>A0A0K6G3V9_9AGAM</name>
<dbReference type="Proteomes" id="UP000044841">
    <property type="component" value="Unassembled WGS sequence"/>
</dbReference>